<dbReference type="InterPro" id="IPR045865">
    <property type="entry name" value="ACT-like_dom_sf"/>
</dbReference>
<dbReference type="PANTHER" id="PTHR34875">
    <property type="entry name" value="UPF0237 PROTEIN MJ1558"/>
    <property type="match status" value="1"/>
</dbReference>
<dbReference type="Gene3D" id="3.30.70.260">
    <property type="match status" value="2"/>
</dbReference>
<accession>A0A7X1B6P6</accession>
<dbReference type="PANTHER" id="PTHR34875:SF6">
    <property type="entry name" value="UPF0237 PROTEIN MJ1558"/>
    <property type="match status" value="1"/>
</dbReference>
<feature type="domain" description="ACT" evidence="1">
    <location>
        <begin position="92"/>
        <end position="171"/>
    </location>
</feature>
<dbReference type="CDD" id="cd04869">
    <property type="entry name" value="ACT_GcvR_2"/>
    <property type="match status" value="1"/>
</dbReference>
<dbReference type="InterPro" id="IPR002912">
    <property type="entry name" value="ACT_dom"/>
</dbReference>
<reference evidence="2 3" key="1">
    <citation type="submission" date="2020-07" db="EMBL/GenBank/DDBJ databases">
        <authorList>
            <person name="Feng X."/>
        </authorList>
    </citation>
    <scope>NUCLEOTIDE SEQUENCE [LARGE SCALE GENOMIC DNA]</scope>
    <source>
        <strain evidence="2 3">JCM23202</strain>
    </source>
</reference>
<organism evidence="2 3">
    <name type="scientific">Pelagicoccus albus</name>
    <dbReference type="NCBI Taxonomy" id="415222"/>
    <lineage>
        <taxon>Bacteria</taxon>
        <taxon>Pseudomonadati</taxon>
        <taxon>Verrucomicrobiota</taxon>
        <taxon>Opitutia</taxon>
        <taxon>Puniceicoccales</taxon>
        <taxon>Pelagicoccaceae</taxon>
        <taxon>Pelagicoccus</taxon>
    </lineage>
</organism>
<dbReference type="PIRSF" id="PIRSF028103">
    <property type="entry name" value="GcvR"/>
    <property type="match status" value="1"/>
</dbReference>
<evidence type="ECO:0000313" key="2">
    <source>
        <dbReference type="EMBL" id="MBC2606655.1"/>
    </source>
</evidence>
<sequence length="173" mass="18365">METPIVMSVIGPDRTGLVELIASTVKAAGGNWLESRMCNLGGQFAGVLRIGAAEGRRDELLDALRQLEEKGMSIVLKDADGSSGGACHEVATIEIVGNDRPGIVSHIANAFTRRGVNVEDLSSECRSAPMSGEAIFEVTARVCIPEDCDVSELRSDLELIAADLMVDVSFESD</sequence>
<protein>
    <submittedName>
        <fullName evidence="2">ACT domain-containing protein</fullName>
    </submittedName>
</protein>
<comment type="caution">
    <text evidence="2">The sequence shown here is derived from an EMBL/GenBank/DDBJ whole genome shotgun (WGS) entry which is preliminary data.</text>
</comment>
<dbReference type="InterPro" id="IPR016867">
    <property type="entry name" value="GcvR"/>
</dbReference>
<dbReference type="Pfam" id="PF01842">
    <property type="entry name" value="ACT"/>
    <property type="match status" value="1"/>
</dbReference>
<dbReference type="GO" id="GO:0006355">
    <property type="term" value="P:regulation of DNA-templated transcription"/>
    <property type="evidence" value="ECO:0007669"/>
    <property type="project" value="InterPro"/>
</dbReference>
<name>A0A7X1B6P6_9BACT</name>
<dbReference type="AlphaFoldDB" id="A0A7X1B6P6"/>
<gene>
    <name evidence="2" type="ORF">H5P27_11435</name>
</gene>
<keyword evidence="3" id="KW-1185">Reference proteome</keyword>
<evidence type="ECO:0000313" key="3">
    <source>
        <dbReference type="Proteomes" id="UP000526501"/>
    </source>
</evidence>
<dbReference type="PROSITE" id="PS51671">
    <property type="entry name" value="ACT"/>
    <property type="match status" value="1"/>
</dbReference>
<evidence type="ECO:0000259" key="1">
    <source>
        <dbReference type="PROSITE" id="PS51671"/>
    </source>
</evidence>
<dbReference type="Proteomes" id="UP000526501">
    <property type="component" value="Unassembled WGS sequence"/>
</dbReference>
<dbReference type="InterPro" id="IPR050990">
    <property type="entry name" value="UPF0237/GcvR_regulator"/>
</dbReference>
<dbReference type="SUPFAM" id="SSF55021">
    <property type="entry name" value="ACT-like"/>
    <property type="match status" value="2"/>
</dbReference>
<dbReference type="RefSeq" id="WP_185660523.1">
    <property type="nucleotide sequence ID" value="NZ_CAWPOO010000012.1"/>
</dbReference>
<dbReference type="EMBL" id="JACHVC010000012">
    <property type="protein sequence ID" value="MBC2606655.1"/>
    <property type="molecule type" value="Genomic_DNA"/>
</dbReference>
<proteinExistence type="predicted"/>
<dbReference type="Pfam" id="PF13740">
    <property type="entry name" value="ACT_6"/>
    <property type="match status" value="1"/>
</dbReference>